<dbReference type="Proteomes" id="UP000234935">
    <property type="component" value="Unassembled WGS sequence"/>
</dbReference>
<protein>
    <submittedName>
        <fullName evidence="2">Signal transduction histidine kinase-like protein</fullName>
    </submittedName>
</protein>
<accession>A0A2N5IXU5</accession>
<dbReference type="EMBL" id="NMYC01000005">
    <property type="protein sequence ID" value="PLS26779.1"/>
    <property type="molecule type" value="Genomic_DNA"/>
</dbReference>
<dbReference type="Gene3D" id="3.30.565.10">
    <property type="entry name" value="Histidine kinase-like ATPase, C-terminal domain"/>
    <property type="match status" value="1"/>
</dbReference>
<feature type="transmembrane region" description="Helical" evidence="1">
    <location>
        <begin position="74"/>
        <end position="92"/>
    </location>
</feature>
<keyword evidence="3" id="KW-1185">Reference proteome</keyword>
<gene>
    <name evidence="2" type="ORF">CGZ88_1264</name>
</gene>
<feature type="transmembrane region" description="Helical" evidence="1">
    <location>
        <begin position="145"/>
        <end position="165"/>
    </location>
</feature>
<feature type="transmembrane region" description="Helical" evidence="1">
    <location>
        <begin position="25"/>
        <end position="43"/>
    </location>
</feature>
<keyword evidence="1" id="KW-0472">Membrane</keyword>
<dbReference type="InterPro" id="IPR036890">
    <property type="entry name" value="HATPase_C_sf"/>
</dbReference>
<keyword evidence="2" id="KW-0418">Kinase</keyword>
<name>A0A2N5IXU5_9BIFI</name>
<keyword evidence="1" id="KW-0812">Transmembrane</keyword>
<evidence type="ECO:0000313" key="3">
    <source>
        <dbReference type="Proteomes" id="UP000234935"/>
    </source>
</evidence>
<sequence length="395" mass="42657">MACCDLRPSSFVSAVRERAHHMPSMLLRGVAILWTVMLVLDACRFVGEGRWISCCLAGVEIACLWLLANRPLAGVAPVAILWCVFLVSPIPVPPAFGYVGLTAVGVLGYLGMPLAVVFTFVFVAADYVSHLLMADFVPPLAIMPMLTLCANMLLAGVIGCIVRIVRRNMRERDRWRMQQQHMAVAARLHDEACNDLVYALLTLRHSQVETANANDDEEYERLAQVSAAVEDALASVRSGILLLHASGDGDELRAERRRTLPVHTAIERQHSRVRELGFDGLTSVGDGARFVTSGTDRIAALDGLIHELFGNLVKYADAAHPFVCSVDVQGDTLYLSWCNTRAAQPNVTASSGSGIAGCRRLFEQCGGALAAGAGDGALWCVEASMPLHDAPTMSD</sequence>
<feature type="transmembrane region" description="Helical" evidence="1">
    <location>
        <begin position="99"/>
        <end position="125"/>
    </location>
</feature>
<organism evidence="2 3">
    <name type="scientific">Bifidobacterium anseris</name>
    <dbReference type="NCBI Taxonomy" id="2020963"/>
    <lineage>
        <taxon>Bacteria</taxon>
        <taxon>Bacillati</taxon>
        <taxon>Actinomycetota</taxon>
        <taxon>Actinomycetes</taxon>
        <taxon>Bifidobacteriales</taxon>
        <taxon>Bifidobacteriaceae</taxon>
        <taxon>Bifidobacterium</taxon>
    </lineage>
</organism>
<proteinExistence type="predicted"/>
<keyword evidence="2" id="KW-0808">Transferase</keyword>
<evidence type="ECO:0000313" key="2">
    <source>
        <dbReference type="EMBL" id="PLS26779.1"/>
    </source>
</evidence>
<keyword evidence="1" id="KW-1133">Transmembrane helix</keyword>
<dbReference type="GO" id="GO:0016301">
    <property type="term" value="F:kinase activity"/>
    <property type="evidence" value="ECO:0007669"/>
    <property type="project" value="UniProtKB-KW"/>
</dbReference>
<reference evidence="2 3" key="1">
    <citation type="submission" date="2017-07" db="EMBL/GenBank/DDBJ databases">
        <title>Bifidobacterium novel species.</title>
        <authorList>
            <person name="Lugli G.A."/>
            <person name="Milani C."/>
            <person name="Duranti S."/>
            <person name="Mangifesta M."/>
        </authorList>
    </citation>
    <scope>NUCLEOTIDE SEQUENCE [LARGE SCALE GENOMIC DNA]</scope>
    <source>
        <strain evidence="3">Goo31D</strain>
    </source>
</reference>
<evidence type="ECO:0000256" key="1">
    <source>
        <dbReference type="SAM" id="Phobius"/>
    </source>
</evidence>
<comment type="caution">
    <text evidence="2">The sequence shown here is derived from an EMBL/GenBank/DDBJ whole genome shotgun (WGS) entry which is preliminary data.</text>
</comment>
<feature type="transmembrane region" description="Helical" evidence="1">
    <location>
        <begin position="50"/>
        <end position="68"/>
    </location>
</feature>
<dbReference type="AlphaFoldDB" id="A0A2N5IXU5"/>